<sequence length="109" mass="11407">MLEKFSTLPVALPWASCVWKTSLQVGAGSLGRLPPAALVCSPSTSREVSLVLNFFFLRSRRGILPGRGRGPTCTATDCCLLSLGPRTLCYGPAGSGQVQPGGSHMPCSN</sequence>
<accession>A0A8C6B493</accession>
<reference evidence="1" key="1">
    <citation type="submission" date="2025-08" db="UniProtKB">
        <authorList>
            <consortium name="Ensembl"/>
        </authorList>
    </citation>
    <scope>IDENTIFICATION</scope>
</reference>
<protein>
    <submittedName>
        <fullName evidence="1">Uncharacterized protein</fullName>
    </submittedName>
</protein>
<name>A0A8C6B493_MONMO</name>
<dbReference type="AlphaFoldDB" id="A0A8C6B493"/>
<dbReference type="Ensembl" id="ENSMMNT00015011763.1">
    <property type="protein sequence ID" value="ENSMMNP00015010745.1"/>
    <property type="gene ID" value="ENSMMNG00015007980.1"/>
</dbReference>
<reference evidence="1" key="2">
    <citation type="submission" date="2025-09" db="UniProtKB">
        <authorList>
            <consortium name="Ensembl"/>
        </authorList>
    </citation>
    <scope>IDENTIFICATION</scope>
</reference>
<dbReference type="GeneTree" id="ENSGT00950000185225"/>
<proteinExistence type="predicted"/>
<organism evidence="1 2">
    <name type="scientific">Monodon monoceros</name>
    <name type="common">Narwhal</name>
    <name type="synonym">Ceratodon monodon</name>
    <dbReference type="NCBI Taxonomy" id="40151"/>
    <lineage>
        <taxon>Eukaryota</taxon>
        <taxon>Metazoa</taxon>
        <taxon>Chordata</taxon>
        <taxon>Craniata</taxon>
        <taxon>Vertebrata</taxon>
        <taxon>Euteleostomi</taxon>
        <taxon>Mammalia</taxon>
        <taxon>Eutheria</taxon>
        <taxon>Laurasiatheria</taxon>
        <taxon>Artiodactyla</taxon>
        <taxon>Whippomorpha</taxon>
        <taxon>Cetacea</taxon>
        <taxon>Odontoceti</taxon>
        <taxon>Monodontidae</taxon>
        <taxon>Monodon</taxon>
    </lineage>
</organism>
<dbReference type="Proteomes" id="UP000694561">
    <property type="component" value="Unplaced"/>
</dbReference>
<keyword evidence="2" id="KW-1185">Reference proteome</keyword>
<evidence type="ECO:0000313" key="2">
    <source>
        <dbReference type="Proteomes" id="UP000694561"/>
    </source>
</evidence>
<evidence type="ECO:0000313" key="1">
    <source>
        <dbReference type="Ensembl" id="ENSMMNP00015010745.1"/>
    </source>
</evidence>